<dbReference type="SUPFAM" id="SSF53822">
    <property type="entry name" value="Periplasmic binding protein-like I"/>
    <property type="match status" value="1"/>
</dbReference>
<dbReference type="EMBL" id="MEHD01000036">
    <property type="protein sequence ID" value="ODR49814.1"/>
    <property type="molecule type" value="Genomic_DNA"/>
</dbReference>
<gene>
    <name evidence="5" type="ORF">BEI59_23725</name>
    <name evidence="6" type="ORF">BEI63_22070</name>
</gene>
<dbReference type="Proteomes" id="UP000094271">
    <property type="component" value="Unassembled WGS sequence"/>
</dbReference>
<evidence type="ECO:0000313" key="6">
    <source>
        <dbReference type="EMBL" id="ODR49814.1"/>
    </source>
</evidence>
<proteinExistence type="predicted"/>
<evidence type="ECO:0000256" key="1">
    <source>
        <dbReference type="ARBA" id="ARBA00023015"/>
    </source>
</evidence>
<accession>A0A1E3UE62</accession>
<dbReference type="InterPro" id="IPR046335">
    <property type="entry name" value="LacI/GalR-like_sensor"/>
</dbReference>
<reference evidence="5 7" key="2">
    <citation type="submission" date="2016-08" db="EMBL/GenBank/DDBJ databases">
        <authorList>
            <person name="Seilhamer J.J."/>
        </authorList>
    </citation>
    <scope>NUCLEOTIDE SEQUENCE [LARGE SCALE GENOMIC DNA]</scope>
    <source>
        <strain evidence="5 7">NML150140-1</strain>
    </source>
</reference>
<keyword evidence="2" id="KW-0238">DNA-binding</keyword>
<evidence type="ECO:0000313" key="8">
    <source>
        <dbReference type="Proteomes" id="UP000094869"/>
    </source>
</evidence>
<dbReference type="Pfam" id="PF13377">
    <property type="entry name" value="Peripla_BP_3"/>
    <property type="match status" value="1"/>
</dbReference>
<sequence length="358" mass="40618">MNIKKETATVQIRQIAERLQLSPGTVSIVLNGRGDSMRISKATQQRVQAMAKEMNYQPNMNARRLRQAAGEKASYIIAVYWCNDFLDELLGKFFQGAYLVTKNSKLNVEIVVQPYEFNELKKFRENMNSNRYNGVIIGGASEDDLSFMEAMDFNIPIILMNRQSNKFSWVSISDYESGRKCAKLFAARGHKKAGILNKKNKGRGSRLRELGFTEACEEFGIEVGMEWTGVAEKRNFESGYQEIKKFFMSQKDTPTALFVMDNGLIGGVLMALKENNIHVPEDMEIIVSGDDEALEYTTPTVTSLRMPMLDMAKSALEMMLTMIENNISIPMNRILVPDFIIRQSCGDFPELEDSVKKR</sequence>
<dbReference type="Proteomes" id="UP000094869">
    <property type="component" value="Unassembled WGS sequence"/>
</dbReference>
<keyword evidence="8" id="KW-1185">Reference proteome</keyword>
<dbReference type="InterPro" id="IPR010982">
    <property type="entry name" value="Lambda_DNA-bd_dom_sf"/>
</dbReference>
<dbReference type="Gene3D" id="3.40.50.2300">
    <property type="match status" value="2"/>
</dbReference>
<dbReference type="SMART" id="SM00354">
    <property type="entry name" value="HTH_LACI"/>
    <property type="match status" value="1"/>
</dbReference>
<dbReference type="GO" id="GO:0000976">
    <property type="term" value="F:transcription cis-regulatory region binding"/>
    <property type="evidence" value="ECO:0007669"/>
    <property type="project" value="TreeGrafter"/>
</dbReference>
<evidence type="ECO:0000256" key="2">
    <source>
        <dbReference type="ARBA" id="ARBA00023125"/>
    </source>
</evidence>
<name>A0A1E3UE62_9FIRM</name>
<dbReference type="GO" id="GO:0003700">
    <property type="term" value="F:DNA-binding transcription factor activity"/>
    <property type="evidence" value="ECO:0007669"/>
    <property type="project" value="TreeGrafter"/>
</dbReference>
<dbReference type="Pfam" id="PF00356">
    <property type="entry name" value="LacI"/>
    <property type="match status" value="1"/>
</dbReference>
<evidence type="ECO:0000313" key="5">
    <source>
        <dbReference type="EMBL" id="ODR47032.1"/>
    </source>
</evidence>
<keyword evidence="3" id="KW-0804">Transcription</keyword>
<feature type="domain" description="HTH lacI-type" evidence="4">
    <location>
        <begin position="10"/>
        <end position="67"/>
    </location>
</feature>
<dbReference type="AlphaFoldDB" id="A0A1E3UE62"/>
<dbReference type="EMBL" id="MEHA01000021">
    <property type="protein sequence ID" value="ODR47032.1"/>
    <property type="molecule type" value="Genomic_DNA"/>
</dbReference>
<dbReference type="PROSITE" id="PS50932">
    <property type="entry name" value="HTH_LACI_2"/>
    <property type="match status" value="1"/>
</dbReference>
<evidence type="ECO:0000313" key="7">
    <source>
        <dbReference type="Proteomes" id="UP000094271"/>
    </source>
</evidence>
<evidence type="ECO:0000259" key="4">
    <source>
        <dbReference type="PROSITE" id="PS50932"/>
    </source>
</evidence>
<comment type="caution">
    <text evidence="5">The sequence shown here is derived from an EMBL/GenBank/DDBJ whole genome shotgun (WGS) entry which is preliminary data.</text>
</comment>
<reference evidence="6 8" key="1">
    <citation type="submission" date="2016-08" db="EMBL/GenBank/DDBJ databases">
        <title>Characterization of Isolates of Eisenbergiella tayi Derived from Blood Cultures, Using Whole Genome Sequencing.</title>
        <authorList>
            <person name="Bernier A.-M."/>
            <person name="Burdz T."/>
            <person name="Wiebe D."/>
            <person name="Bernard K."/>
        </authorList>
    </citation>
    <scope>NUCLEOTIDE SEQUENCE [LARGE SCALE GENOMIC DNA]</scope>
    <source>
        <strain evidence="6 8">NML120146</strain>
    </source>
</reference>
<dbReference type="PANTHER" id="PTHR30146:SF24">
    <property type="entry name" value="XYLOSE OPERON REGULATORY PROTEIN"/>
    <property type="match status" value="1"/>
</dbReference>
<keyword evidence="1" id="KW-0805">Transcription regulation</keyword>
<organism evidence="5 7">
    <name type="scientific">Eisenbergiella tayi</name>
    <dbReference type="NCBI Taxonomy" id="1432052"/>
    <lineage>
        <taxon>Bacteria</taxon>
        <taxon>Bacillati</taxon>
        <taxon>Bacillota</taxon>
        <taxon>Clostridia</taxon>
        <taxon>Lachnospirales</taxon>
        <taxon>Lachnospiraceae</taxon>
        <taxon>Eisenbergiella</taxon>
    </lineage>
</organism>
<dbReference type="OrthoDB" id="9775106at2"/>
<dbReference type="CDD" id="cd01392">
    <property type="entry name" value="HTH_LacI"/>
    <property type="match status" value="1"/>
</dbReference>
<dbReference type="SUPFAM" id="SSF47413">
    <property type="entry name" value="lambda repressor-like DNA-binding domains"/>
    <property type="match status" value="1"/>
</dbReference>
<dbReference type="PANTHER" id="PTHR30146">
    <property type="entry name" value="LACI-RELATED TRANSCRIPTIONAL REPRESSOR"/>
    <property type="match status" value="1"/>
</dbReference>
<dbReference type="RefSeq" id="WP_069410835.1">
    <property type="nucleotide sequence ID" value="NZ_DBFYTW010000152.1"/>
</dbReference>
<evidence type="ECO:0000256" key="3">
    <source>
        <dbReference type="ARBA" id="ARBA00023163"/>
    </source>
</evidence>
<dbReference type="Gene3D" id="1.10.260.40">
    <property type="entry name" value="lambda repressor-like DNA-binding domains"/>
    <property type="match status" value="1"/>
</dbReference>
<dbReference type="InterPro" id="IPR000843">
    <property type="entry name" value="HTH_LacI"/>
</dbReference>
<dbReference type="InterPro" id="IPR028082">
    <property type="entry name" value="Peripla_BP_I"/>
</dbReference>
<protein>
    <recommendedName>
        <fullName evidence="4">HTH lacI-type domain-containing protein</fullName>
    </recommendedName>
</protein>